<dbReference type="EMBL" id="CP018632">
    <property type="protein sequence ID" value="ASJ74568.1"/>
    <property type="molecule type" value="Genomic_DNA"/>
</dbReference>
<evidence type="ECO:0000313" key="3">
    <source>
        <dbReference type="Proteomes" id="UP000250079"/>
    </source>
</evidence>
<keyword evidence="3" id="KW-1185">Reference proteome</keyword>
<evidence type="ECO:0000256" key="1">
    <source>
        <dbReference type="SAM" id="MobiDB-lite"/>
    </source>
</evidence>
<proteinExistence type="predicted"/>
<feature type="compositionally biased region" description="Basic and acidic residues" evidence="1">
    <location>
        <begin position="1"/>
        <end position="11"/>
    </location>
</feature>
<protein>
    <submittedName>
        <fullName evidence="2">Uncharacterized protein</fullName>
    </submittedName>
</protein>
<gene>
    <name evidence="2" type="ORF">IMCC3135_22490</name>
</gene>
<name>A0A2Z2NXU0_9GAMM</name>
<reference evidence="2 3" key="1">
    <citation type="submission" date="2016-12" db="EMBL/GenBank/DDBJ databases">
        <authorList>
            <person name="Song W.-J."/>
            <person name="Kurnit D.M."/>
        </authorList>
    </citation>
    <scope>NUCLEOTIDE SEQUENCE [LARGE SCALE GENOMIC DNA]</scope>
    <source>
        <strain evidence="2 3">IMCC3135</strain>
    </source>
</reference>
<sequence length="63" mass="6575">MDSAEGKKGNQDEPSGVSLPEVSKSRRKAITKLAYASPVIAGILFSDKSLAFSPPCPPKGCNP</sequence>
<organism evidence="2 3">
    <name type="scientific">Granulosicoccus antarcticus IMCC3135</name>
    <dbReference type="NCBI Taxonomy" id="1192854"/>
    <lineage>
        <taxon>Bacteria</taxon>
        <taxon>Pseudomonadati</taxon>
        <taxon>Pseudomonadota</taxon>
        <taxon>Gammaproteobacteria</taxon>
        <taxon>Chromatiales</taxon>
        <taxon>Granulosicoccaceae</taxon>
        <taxon>Granulosicoccus</taxon>
    </lineage>
</organism>
<dbReference type="AlphaFoldDB" id="A0A2Z2NXU0"/>
<dbReference type="KEGG" id="gai:IMCC3135_22490"/>
<dbReference type="Proteomes" id="UP000250079">
    <property type="component" value="Chromosome"/>
</dbReference>
<feature type="region of interest" description="Disordered" evidence="1">
    <location>
        <begin position="1"/>
        <end position="23"/>
    </location>
</feature>
<evidence type="ECO:0000313" key="2">
    <source>
        <dbReference type="EMBL" id="ASJ74568.1"/>
    </source>
</evidence>
<accession>A0A2Z2NXU0</accession>